<reference evidence="10 11" key="1">
    <citation type="submission" date="2016-10" db="EMBL/GenBank/DDBJ databases">
        <authorList>
            <person name="de Groot N.N."/>
        </authorList>
    </citation>
    <scope>NUCLEOTIDE SEQUENCE [LARGE SCALE GENOMIC DNA]</scope>
    <source>
        <strain evidence="10 11">DSM 29316</strain>
    </source>
</reference>
<dbReference type="Proteomes" id="UP000198796">
    <property type="component" value="Unassembled WGS sequence"/>
</dbReference>
<keyword evidence="11" id="KW-1185">Reference proteome</keyword>
<dbReference type="Pfam" id="PF02653">
    <property type="entry name" value="BPD_transp_2"/>
    <property type="match status" value="1"/>
</dbReference>
<dbReference type="InterPro" id="IPR052157">
    <property type="entry name" value="BCAA_transport_permease"/>
</dbReference>
<accession>A0A1I0VWM8</accession>
<evidence type="ECO:0000256" key="3">
    <source>
        <dbReference type="ARBA" id="ARBA00022475"/>
    </source>
</evidence>
<keyword evidence="4 9" id="KW-0812">Transmembrane</keyword>
<dbReference type="STRING" id="871651.SAMN05421688_1062"/>
<evidence type="ECO:0000256" key="9">
    <source>
        <dbReference type="SAM" id="Phobius"/>
    </source>
</evidence>
<name>A0A1I0VWM8_9RHOB</name>
<dbReference type="GO" id="GO:0022857">
    <property type="term" value="F:transmembrane transporter activity"/>
    <property type="evidence" value="ECO:0007669"/>
    <property type="project" value="InterPro"/>
</dbReference>
<feature type="transmembrane region" description="Helical" evidence="9">
    <location>
        <begin position="258"/>
        <end position="277"/>
    </location>
</feature>
<keyword evidence="6 9" id="KW-1133">Transmembrane helix</keyword>
<keyword evidence="2" id="KW-0813">Transport</keyword>
<feature type="transmembrane region" description="Helical" evidence="9">
    <location>
        <begin position="12"/>
        <end position="32"/>
    </location>
</feature>
<feature type="transmembrane region" description="Helical" evidence="9">
    <location>
        <begin position="188"/>
        <end position="212"/>
    </location>
</feature>
<evidence type="ECO:0000256" key="6">
    <source>
        <dbReference type="ARBA" id="ARBA00022989"/>
    </source>
</evidence>
<dbReference type="EMBL" id="FOJU01000001">
    <property type="protein sequence ID" value="SFA80714.1"/>
    <property type="molecule type" value="Genomic_DNA"/>
</dbReference>
<dbReference type="RefSeq" id="WP_092061396.1">
    <property type="nucleotide sequence ID" value="NZ_FOJU01000001.1"/>
</dbReference>
<keyword evidence="3" id="KW-1003">Cell membrane</keyword>
<dbReference type="PANTHER" id="PTHR11795:SF442">
    <property type="entry name" value="ABC TRANSPORTER ATP-BINDING PROTEIN"/>
    <property type="match status" value="1"/>
</dbReference>
<keyword evidence="5" id="KW-0029">Amino-acid transport</keyword>
<dbReference type="GO" id="GO:0005886">
    <property type="term" value="C:plasma membrane"/>
    <property type="evidence" value="ECO:0007669"/>
    <property type="project" value="UniProtKB-SubCell"/>
</dbReference>
<organism evidence="10 11">
    <name type="scientific">Poseidonocella pacifica</name>
    <dbReference type="NCBI Taxonomy" id="871651"/>
    <lineage>
        <taxon>Bacteria</taxon>
        <taxon>Pseudomonadati</taxon>
        <taxon>Pseudomonadota</taxon>
        <taxon>Alphaproteobacteria</taxon>
        <taxon>Rhodobacterales</taxon>
        <taxon>Roseobacteraceae</taxon>
        <taxon>Poseidonocella</taxon>
    </lineage>
</organism>
<sequence>MTLFLNIAVDGIAYGMILFMISVGLSVTMGLMRVVNLAHGGFALLGGTFAHWFGQELGLPFWPAALLAIVATIAVSLPLERLIYRRIYGFGDLQQVLATIGLTFLMIASVNLWQGSSLLSIPLPDSLKQSVDLGFRTLPVHRLVVIAAGLVSILGLWLLLDRTLFGIRLRAAVDNRGTASALGIDTDWIFMAAFGLGAGLAALGGILGAEILPIDAYYPVRYMVLFLIVVAVGGMGSISGSFVAALGLGTLETATRYLVPDYATIVFFTFVIILLALRPQGLLGKAHA</sequence>
<keyword evidence="7 9" id="KW-0472">Membrane</keyword>
<feature type="transmembrane region" description="Helical" evidence="9">
    <location>
        <begin position="224"/>
        <end position="246"/>
    </location>
</feature>
<evidence type="ECO:0000256" key="5">
    <source>
        <dbReference type="ARBA" id="ARBA00022970"/>
    </source>
</evidence>
<proteinExistence type="inferred from homology"/>
<feature type="transmembrane region" description="Helical" evidence="9">
    <location>
        <begin position="96"/>
        <end position="114"/>
    </location>
</feature>
<comment type="similarity">
    <text evidence="8">Belongs to the binding-protein-dependent transport system permease family. LivHM subfamily.</text>
</comment>
<feature type="transmembrane region" description="Helical" evidence="9">
    <location>
        <begin position="37"/>
        <end position="54"/>
    </location>
</feature>
<feature type="transmembrane region" description="Helical" evidence="9">
    <location>
        <begin position="60"/>
        <end position="84"/>
    </location>
</feature>
<evidence type="ECO:0000313" key="11">
    <source>
        <dbReference type="Proteomes" id="UP000198796"/>
    </source>
</evidence>
<protein>
    <submittedName>
        <fullName evidence="10">Amino acid/amide ABC transporter membrane protein 1, HAAT family</fullName>
    </submittedName>
</protein>
<feature type="transmembrane region" description="Helical" evidence="9">
    <location>
        <begin position="140"/>
        <end position="160"/>
    </location>
</feature>
<comment type="subcellular location">
    <subcellularLocation>
        <location evidence="1">Cell membrane</location>
        <topology evidence="1">Multi-pass membrane protein</topology>
    </subcellularLocation>
</comment>
<evidence type="ECO:0000256" key="1">
    <source>
        <dbReference type="ARBA" id="ARBA00004651"/>
    </source>
</evidence>
<evidence type="ECO:0000256" key="4">
    <source>
        <dbReference type="ARBA" id="ARBA00022692"/>
    </source>
</evidence>
<evidence type="ECO:0000256" key="2">
    <source>
        <dbReference type="ARBA" id="ARBA00022448"/>
    </source>
</evidence>
<dbReference type="OrthoDB" id="9807115at2"/>
<dbReference type="GO" id="GO:0006865">
    <property type="term" value="P:amino acid transport"/>
    <property type="evidence" value="ECO:0007669"/>
    <property type="project" value="UniProtKB-KW"/>
</dbReference>
<dbReference type="PANTHER" id="PTHR11795">
    <property type="entry name" value="BRANCHED-CHAIN AMINO ACID TRANSPORT SYSTEM PERMEASE PROTEIN LIVH"/>
    <property type="match status" value="1"/>
</dbReference>
<dbReference type="CDD" id="cd06582">
    <property type="entry name" value="TM_PBP1_LivH_like"/>
    <property type="match status" value="1"/>
</dbReference>
<evidence type="ECO:0000313" key="10">
    <source>
        <dbReference type="EMBL" id="SFA80714.1"/>
    </source>
</evidence>
<dbReference type="InterPro" id="IPR001851">
    <property type="entry name" value="ABC_transp_permease"/>
</dbReference>
<evidence type="ECO:0000256" key="7">
    <source>
        <dbReference type="ARBA" id="ARBA00023136"/>
    </source>
</evidence>
<gene>
    <name evidence="10" type="ORF">SAMN05421688_1062</name>
</gene>
<evidence type="ECO:0000256" key="8">
    <source>
        <dbReference type="ARBA" id="ARBA00037998"/>
    </source>
</evidence>
<dbReference type="AlphaFoldDB" id="A0A1I0VWM8"/>